<dbReference type="InterPro" id="IPR050807">
    <property type="entry name" value="TransReg_Diox_bact_type"/>
</dbReference>
<dbReference type="EMBL" id="LN483075">
    <property type="protein sequence ID" value="CEA03598.1"/>
    <property type="molecule type" value="Genomic_DNA"/>
</dbReference>
<dbReference type="GO" id="GO:0003700">
    <property type="term" value="F:DNA-binding transcription factor activity"/>
    <property type="evidence" value="ECO:0007669"/>
    <property type="project" value="TreeGrafter"/>
</dbReference>
<name>A0A078M850_9BACL</name>
<dbReference type="SUPFAM" id="SSF51182">
    <property type="entry name" value="RmlC-like cupins"/>
    <property type="match status" value="1"/>
</dbReference>
<sequence>MEDSLGQKVRNIRKREKMTLKELSEKTGVSISFLSQVELNKSSATLETLRKIADALHIHPSAFFSGGEEQGEVLPFTYEDLSGPVLDASFKPLKVMLKPFENRGQDIQHAGHEFIYVLEGELCITLDDERFVLTAGQSSFYSSMRPHYWRNDTAAPCIFLVVTNG</sequence>
<dbReference type="SMART" id="SM00530">
    <property type="entry name" value="HTH_XRE"/>
    <property type="match status" value="1"/>
</dbReference>
<organism evidence="3">
    <name type="scientific">Metalysinibacillus saudimassiliensis</name>
    <dbReference type="NCBI Taxonomy" id="1461583"/>
    <lineage>
        <taxon>Bacteria</taxon>
        <taxon>Bacillati</taxon>
        <taxon>Bacillota</taxon>
        <taxon>Bacilli</taxon>
        <taxon>Bacillales</taxon>
        <taxon>Caryophanaceae</taxon>
        <taxon>Metalysinibacillus</taxon>
    </lineage>
</organism>
<evidence type="ECO:0000313" key="3">
    <source>
        <dbReference type="EMBL" id="CEA03598.1"/>
    </source>
</evidence>
<dbReference type="PANTHER" id="PTHR46797:SF1">
    <property type="entry name" value="METHYLPHOSPHONATE SYNTHASE"/>
    <property type="match status" value="1"/>
</dbReference>
<keyword evidence="1" id="KW-0238">DNA-binding</keyword>
<dbReference type="Gene3D" id="2.60.120.10">
    <property type="entry name" value="Jelly Rolls"/>
    <property type="match status" value="1"/>
</dbReference>
<proteinExistence type="predicted"/>
<dbReference type="Gene3D" id="1.10.260.40">
    <property type="entry name" value="lambda repressor-like DNA-binding domains"/>
    <property type="match status" value="1"/>
</dbReference>
<dbReference type="GO" id="GO:0005829">
    <property type="term" value="C:cytosol"/>
    <property type="evidence" value="ECO:0007669"/>
    <property type="project" value="TreeGrafter"/>
</dbReference>
<evidence type="ECO:0000259" key="2">
    <source>
        <dbReference type="PROSITE" id="PS50943"/>
    </source>
</evidence>
<dbReference type="PROSITE" id="PS50943">
    <property type="entry name" value="HTH_CROC1"/>
    <property type="match status" value="1"/>
</dbReference>
<dbReference type="PANTHER" id="PTHR46797">
    <property type="entry name" value="HTH-TYPE TRANSCRIPTIONAL REGULATOR"/>
    <property type="match status" value="1"/>
</dbReference>
<accession>A0A078M850</accession>
<dbReference type="InterPro" id="IPR001387">
    <property type="entry name" value="Cro/C1-type_HTH"/>
</dbReference>
<dbReference type="AlphaFoldDB" id="A0A078M850"/>
<protein>
    <submittedName>
        <fullName evidence="3">HTH-type transcriptional regulator PuuR</fullName>
    </submittedName>
</protein>
<dbReference type="InterPro" id="IPR014710">
    <property type="entry name" value="RmlC-like_jellyroll"/>
</dbReference>
<dbReference type="Pfam" id="PF01381">
    <property type="entry name" value="HTH_3"/>
    <property type="match status" value="1"/>
</dbReference>
<dbReference type="InterPro" id="IPR011051">
    <property type="entry name" value="RmlC_Cupin_sf"/>
</dbReference>
<dbReference type="Pfam" id="PF07883">
    <property type="entry name" value="Cupin_2"/>
    <property type="match status" value="1"/>
</dbReference>
<dbReference type="CDD" id="cd02209">
    <property type="entry name" value="cupin_XRE_C"/>
    <property type="match status" value="1"/>
</dbReference>
<reference evidence="3" key="1">
    <citation type="submission" date="2014-07" db="EMBL/GenBank/DDBJ databases">
        <authorList>
            <person name="Urmite Genomes Urmite Genomes"/>
        </authorList>
    </citation>
    <scope>NUCLEOTIDE SEQUENCE</scope>
    <source>
        <strain evidence="3">13S34_air</strain>
    </source>
</reference>
<dbReference type="InterPro" id="IPR010982">
    <property type="entry name" value="Lambda_DNA-bd_dom_sf"/>
</dbReference>
<dbReference type="PATRIC" id="fig|1461583.4.peg.1558"/>
<dbReference type="SUPFAM" id="SSF47413">
    <property type="entry name" value="lambda repressor-like DNA-binding domains"/>
    <property type="match status" value="1"/>
</dbReference>
<dbReference type="CDD" id="cd00093">
    <property type="entry name" value="HTH_XRE"/>
    <property type="match status" value="1"/>
</dbReference>
<dbReference type="GO" id="GO:0003677">
    <property type="term" value="F:DNA binding"/>
    <property type="evidence" value="ECO:0007669"/>
    <property type="project" value="UniProtKB-KW"/>
</dbReference>
<feature type="domain" description="HTH cro/C1-type" evidence="2">
    <location>
        <begin position="9"/>
        <end position="63"/>
    </location>
</feature>
<dbReference type="HOGENOM" id="CLU_085376_1_2_9"/>
<evidence type="ECO:0000256" key="1">
    <source>
        <dbReference type="ARBA" id="ARBA00023125"/>
    </source>
</evidence>
<dbReference type="InterPro" id="IPR013096">
    <property type="entry name" value="Cupin_2"/>
</dbReference>
<gene>
    <name evidence="3" type="primary">puuR_2</name>
    <name evidence="3" type="ORF">BN1050_01622</name>
</gene>